<protein>
    <recommendedName>
        <fullName evidence="2">propanoyl-CoA C-acyltransferase</fullName>
        <ecNumber evidence="2">2.3.1.176</ecNumber>
    </recommendedName>
    <alternativeName>
        <fullName evidence="8">Propanoyl-CoA C-acyltransferase</fullName>
    </alternativeName>
</protein>
<evidence type="ECO:0000256" key="1">
    <source>
        <dbReference type="ARBA" id="ARBA00004275"/>
    </source>
</evidence>
<dbReference type="SUPFAM" id="SSF53901">
    <property type="entry name" value="Thiolase-like"/>
    <property type="match status" value="2"/>
</dbReference>
<keyword evidence="4" id="KW-0808">Transferase</keyword>
<proteinExistence type="evidence at transcript level"/>
<evidence type="ECO:0000256" key="6">
    <source>
        <dbReference type="ARBA" id="ARBA00023121"/>
    </source>
</evidence>
<dbReference type="InterPro" id="IPR016039">
    <property type="entry name" value="Thiolase-like"/>
</dbReference>
<evidence type="ECO:0000256" key="5">
    <source>
        <dbReference type="ARBA" id="ARBA00023055"/>
    </source>
</evidence>
<dbReference type="CDD" id="cd00829">
    <property type="entry name" value="SCP-x_thiolase"/>
    <property type="match status" value="1"/>
</dbReference>
<dbReference type="GO" id="GO:0008289">
    <property type="term" value="F:lipid binding"/>
    <property type="evidence" value="ECO:0007669"/>
    <property type="project" value="UniProtKB-KW"/>
</dbReference>
<organism evidence="11">
    <name type="scientific">Ixodes ricinus</name>
    <name type="common">Common tick</name>
    <name type="synonym">Acarus ricinus</name>
    <dbReference type="NCBI Taxonomy" id="34613"/>
    <lineage>
        <taxon>Eukaryota</taxon>
        <taxon>Metazoa</taxon>
        <taxon>Ecdysozoa</taxon>
        <taxon>Arthropoda</taxon>
        <taxon>Chelicerata</taxon>
        <taxon>Arachnida</taxon>
        <taxon>Acari</taxon>
        <taxon>Parasitiformes</taxon>
        <taxon>Ixodida</taxon>
        <taxon>Ixodoidea</taxon>
        <taxon>Ixodidae</taxon>
        <taxon>Ixodinae</taxon>
        <taxon>Ixodes</taxon>
    </lineage>
</organism>
<keyword evidence="5" id="KW-0445">Lipid transport</keyword>
<feature type="domain" description="Thiolase C-terminal" evidence="10">
    <location>
        <begin position="272"/>
        <end position="388"/>
    </location>
</feature>
<keyword evidence="7" id="KW-0576">Peroxisome</keyword>
<dbReference type="PANTHER" id="PTHR42870:SF1">
    <property type="entry name" value="NON-SPECIFIC LIPID-TRANSFER PROTEIN-LIKE 2"/>
    <property type="match status" value="1"/>
</dbReference>
<evidence type="ECO:0000256" key="8">
    <source>
        <dbReference type="ARBA" id="ARBA00032316"/>
    </source>
</evidence>
<dbReference type="Pfam" id="PF22691">
    <property type="entry name" value="Thiolase_C_1"/>
    <property type="match status" value="1"/>
</dbReference>
<name>A0A090X8Q1_IXORI</name>
<dbReference type="PROSITE" id="PS00098">
    <property type="entry name" value="THIOLASE_1"/>
    <property type="match status" value="1"/>
</dbReference>
<dbReference type="InterPro" id="IPR055140">
    <property type="entry name" value="Thiolase_C_2"/>
</dbReference>
<accession>A0A090X8Q1</accession>
<dbReference type="FunFam" id="3.40.47.10:FF:000016">
    <property type="entry name" value="Non-specific lipid-transfer protein"/>
    <property type="match status" value="1"/>
</dbReference>
<evidence type="ECO:0000313" key="11">
    <source>
        <dbReference type="EMBL" id="JAC92906.1"/>
    </source>
</evidence>
<dbReference type="GO" id="GO:0006869">
    <property type="term" value="P:lipid transport"/>
    <property type="evidence" value="ECO:0007669"/>
    <property type="project" value="UniProtKB-KW"/>
</dbReference>
<dbReference type="Gene3D" id="3.40.47.10">
    <property type="match status" value="1"/>
</dbReference>
<dbReference type="InterPro" id="IPR002155">
    <property type="entry name" value="Thiolase"/>
</dbReference>
<dbReference type="PROSITE" id="PS00737">
    <property type="entry name" value="THIOLASE_2"/>
    <property type="match status" value="1"/>
</dbReference>
<dbReference type="PANTHER" id="PTHR42870">
    <property type="entry name" value="ACETYL-COA C-ACETYLTRANSFERASE"/>
    <property type="match status" value="1"/>
</dbReference>
<evidence type="ECO:0000259" key="10">
    <source>
        <dbReference type="Pfam" id="PF22691"/>
    </source>
</evidence>
<dbReference type="AlphaFoldDB" id="A0A090X8Q1"/>
<evidence type="ECO:0000256" key="2">
    <source>
        <dbReference type="ARBA" id="ARBA00012352"/>
    </source>
</evidence>
<dbReference type="NCBIfam" id="NF006102">
    <property type="entry name" value="PRK08256.1"/>
    <property type="match status" value="1"/>
</dbReference>
<dbReference type="InterPro" id="IPR020613">
    <property type="entry name" value="Thiolase_CS"/>
</dbReference>
<evidence type="ECO:0000256" key="3">
    <source>
        <dbReference type="ARBA" id="ARBA00022448"/>
    </source>
</evidence>
<dbReference type="GO" id="GO:0016747">
    <property type="term" value="F:acyltransferase activity, transferring groups other than amino-acyl groups"/>
    <property type="evidence" value="ECO:0007669"/>
    <property type="project" value="InterPro"/>
</dbReference>
<evidence type="ECO:0000256" key="7">
    <source>
        <dbReference type="ARBA" id="ARBA00023140"/>
    </source>
</evidence>
<dbReference type="Pfam" id="PF00108">
    <property type="entry name" value="Thiolase_N"/>
    <property type="match status" value="1"/>
</dbReference>
<reference evidence="11" key="1">
    <citation type="journal article" date="2015" name="PLoS Negl. Trop. Dis.">
        <title>Deep Sequencing Analysis of the Ixodes ricinus Haemocytome.</title>
        <authorList>
            <person name="Kotsyfakis M."/>
            <person name="Kopacek P."/>
            <person name="Franta Z."/>
            <person name="Pedra J.H."/>
            <person name="Ribeiro J.M."/>
        </authorList>
    </citation>
    <scope>NUCLEOTIDE SEQUENCE</scope>
</reference>
<keyword evidence="6" id="KW-0446">Lipid-binding</keyword>
<dbReference type="InterPro" id="IPR020616">
    <property type="entry name" value="Thiolase_N"/>
</dbReference>
<dbReference type="InterPro" id="IPR020615">
    <property type="entry name" value="Thiolase_acyl_enz_int_AS"/>
</dbReference>
<feature type="domain" description="Thiolase N-terminal" evidence="9">
    <location>
        <begin position="10"/>
        <end position="234"/>
    </location>
</feature>
<evidence type="ECO:0000256" key="4">
    <source>
        <dbReference type="ARBA" id="ARBA00022679"/>
    </source>
</evidence>
<dbReference type="EMBL" id="GBIH01001804">
    <property type="protein sequence ID" value="JAC92906.1"/>
    <property type="molecule type" value="mRNA"/>
</dbReference>
<dbReference type="EC" id="2.3.1.176" evidence="2"/>
<dbReference type="PIRSF" id="PIRSF000429">
    <property type="entry name" value="Ac-CoA_Ac_transf"/>
    <property type="match status" value="1"/>
</dbReference>
<evidence type="ECO:0000259" key="9">
    <source>
        <dbReference type="Pfam" id="PF00108"/>
    </source>
</evidence>
<keyword evidence="3" id="KW-0813">Transport</keyword>
<comment type="subcellular location">
    <subcellularLocation>
        <location evidence="1">Peroxisome</location>
    </subcellularLocation>
</comment>
<sequence length="406" mass="43145">MAPSGALRRVFVVGVGMTKFAKPGDKKRDYPVLAKEAVMAALQDSRLSYEDVQQACCGYVYGDSTCGQRCLYDLGMTGIPVYNVNNNCSTGSTALMLAKQLVEGGIADVVLALGFEKMDRGSLTSKYRDRANPVEKHAKVLAATHGLAPAPMAAQMFGAAGIEHMAKYGTTPEHLAKIALKNHRHSVNNPNSQFQEEHTLQEILESPTVFGPLTKLQCCPTSDGAAAALLVSEDVVRRLKLEGQAVEILSLEMSTDLPSAFSENSCIKMVGFDMTQKAAQDAFRKAGLTPEDVQVVELHDCFSANELITYEALGLCPVGKAGEFVDRGDNTYGGKYVVNPSGGLISKGHPLGATGLAQCAELCWQLRGAAGPRQVPGAKVALQHNIGLGGAAVVGLYRLGFPRASL</sequence>
<dbReference type="GO" id="GO:0005777">
    <property type="term" value="C:peroxisome"/>
    <property type="evidence" value="ECO:0007669"/>
    <property type="project" value="UniProtKB-SubCell"/>
</dbReference>